<dbReference type="Gene3D" id="2.60.40.10">
    <property type="entry name" value="Immunoglobulins"/>
    <property type="match status" value="1"/>
</dbReference>
<organism evidence="3 4">
    <name type="scientific">Planobacterium oryzisoli</name>
    <dbReference type="NCBI Taxonomy" id="2771435"/>
    <lineage>
        <taxon>Bacteria</taxon>
        <taxon>Pseudomonadati</taxon>
        <taxon>Bacteroidota</taxon>
        <taxon>Flavobacteriia</taxon>
        <taxon>Flavobacteriales</taxon>
        <taxon>Weeksellaceae</taxon>
        <taxon>Chryseobacterium group</taxon>
        <taxon>Chryseobacterium</taxon>
    </lineage>
</organism>
<evidence type="ECO:0000313" key="3">
    <source>
        <dbReference type="EMBL" id="MBF5027811.1"/>
    </source>
</evidence>
<sequence length="465" mass="50011">MKNIFKFLLMALMVPLFLQSCREDDFTMQSPEPSFELYSTTLSSSVLYPTMADNTFRLAWDNSLSNASEYTVHISATEDFASPVTLGTSSSTNFTTTIGDLNEALIQAGFAPYRAQKVYIKVTSGANTSNVINFDVTPYPSAKPVITSPSAGASIVLSGELPLDIATTISWSDYEYGTDVSYFVEVAKKGSTDFAAVGTVENETSLEVSHKVLNDAVLKLGLMAGVAAEVDLRVTATTKSVGGTITAVSTPVTISVTPYVAFKDLFLVGEAVAAGWSTNNNNQALFRDPVNTNKFYFTGYFNSGGFKVLETLGDNTWSSQWGVRGTGIGTVDATGDPDTFVIPAAGYYTFEMDIVAKTYSITPYTGSTATTYNRIGLIGGFTGWGSDVALTKSTFDPHQWTLYDVELPVGEVKFRAENGWDISWGGATEISGVATLQGPNINVSQAGIYDVYFNDLTGAYLLIKK</sequence>
<evidence type="ECO:0000259" key="2">
    <source>
        <dbReference type="Pfam" id="PF14292"/>
    </source>
</evidence>
<keyword evidence="4" id="KW-1185">Reference proteome</keyword>
<proteinExistence type="predicted"/>
<feature type="domain" description="SusE outer membrane protein" evidence="2">
    <location>
        <begin position="139"/>
        <end position="234"/>
    </location>
</feature>
<dbReference type="Gene3D" id="2.60.40.3620">
    <property type="match status" value="2"/>
</dbReference>
<comment type="caution">
    <text evidence="3">The sequence shown here is derived from an EMBL/GenBank/DDBJ whole genome shotgun (WGS) entry which is preliminary data.</text>
</comment>
<reference evidence="3" key="1">
    <citation type="submission" date="2020-11" db="EMBL/GenBank/DDBJ databases">
        <title>Genome seq and assembly of Planobacterium sp.</title>
        <authorList>
            <person name="Chhetri G."/>
        </authorList>
    </citation>
    <scope>NUCLEOTIDE SEQUENCE</scope>
    <source>
        <strain evidence="3">GCR5</strain>
    </source>
</reference>
<evidence type="ECO:0000256" key="1">
    <source>
        <dbReference type="SAM" id="SignalP"/>
    </source>
</evidence>
<dbReference type="PROSITE" id="PS51257">
    <property type="entry name" value="PROKAR_LIPOPROTEIN"/>
    <property type="match status" value="1"/>
</dbReference>
<dbReference type="Pfam" id="PF14292">
    <property type="entry name" value="SusE"/>
    <property type="match status" value="2"/>
</dbReference>
<dbReference type="Proteomes" id="UP000694480">
    <property type="component" value="Unassembled WGS sequence"/>
</dbReference>
<dbReference type="RefSeq" id="WP_194739734.1">
    <property type="nucleotide sequence ID" value="NZ_JADKYY010000010.1"/>
</dbReference>
<dbReference type="InterPro" id="IPR013783">
    <property type="entry name" value="Ig-like_fold"/>
</dbReference>
<evidence type="ECO:0000313" key="4">
    <source>
        <dbReference type="Proteomes" id="UP000694480"/>
    </source>
</evidence>
<dbReference type="InterPro" id="IPR025970">
    <property type="entry name" value="SusE"/>
</dbReference>
<protein>
    <submittedName>
        <fullName evidence="3">SusE domain-containing protein</fullName>
    </submittedName>
</protein>
<feature type="signal peptide" evidence="1">
    <location>
        <begin position="1"/>
        <end position="18"/>
    </location>
</feature>
<keyword evidence="1" id="KW-0732">Signal</keyword>
<dbReference type="GO" id="GO:0019867">
    <property type="term" value="C:outer membrane"/>
    <property type="evidence" value="ECO:0007669"/>
    <property type="project" value="InterPro"/>
</dbReference>
<dbReference type="AlphaFoldDB" id="A0A930YWU8"/>
<dbReference type="GO" id="GO:2001070">
    <property type="term" value="F:starch binding"/>
    <property type="evidence" value="ECO:0007669"/>
    <property type="project" value="InterPro"/>
</dbReference>
<name>A0A930YWU8_9FLAO</name>
<feature type="chain" id="PRO_5037575153" evidence="1">
    <location>
        <begin position="19"/>
        <end position="465"/>
    </location>
</feature>
<accession>A0A930YWU8</accession>
<dbReference type="EMBL" id="JADKYY010000010">
    <property type="protein sequence ID" value="MBF5027811.1"/>
    <property type="molecule type" value="Genomic_DNA"/>
</dbReference>
<feature type="domain" description="SusE outer membrane protein" evidence="2">
    <location>
        <begin position="23"/>
        <end position="122"/>
    </location>
</feature>
<gene>
    <name evidence="3" type="ORF">IC612_08390</name>
</gene>